<dbReference type="PRINTS" id="PR00031">
    <property type="entry name" value="HTHREPRESSR"/>
</dbReference>
<evidence type="ECO:0000313" key="12">
    <source>
        <dbReference type="EMBL" id="KAK2191008.1"/>
    </source>
</evidence>
<dbReference type="PANTHER" id="PTHR45659">
    <property type="entry name" value="HOMEOBOX PROTEIN HOX"/>
    <property type="match status" value="1"/>
</dbReference>
<dbReference type="PANTHER" id="PTHR45659:SF4">
    <property type="entry name" value="HOMEOBOX PROTEIN ABDOMINAL-A"/>
    <property type="match status" value="1"/>
</dbReference>
<feature type="region of interest" description="Disordered" evidence="10">
    <location>
        <begin position="247"/>
        <end position="302"/>
    </location>
</feature>
<feature type="compositionally biased region" description="Polar residues" evidence="10">
    <location>
        <begin position="249"/>
        <end position="302"/>
    </location>
</feature>
<feature type="DNA-binding region" description="Homeobox" evidence="7">
    <location>
        <begin position="188"/>
        <end position="247"/>
    </location>
</feature>
<dbReference type="GO" id="GO:0009952">
    <property type="term" value="P:anterior/posterior pattern specification"/>
    <property type="evidence" value="ECO:0007669"/>
    <property type="project" value="TreeGrafter"/>
</dbReference>
<dbReference type="Gene3D" id="1.10.10.60">
    <property type="entry name" value="Homeodomain-like"/>
    <property type="match status" value="1"/>
</dbReference>
<evidence type="ECO:0000256" key="1">
    <source>
        <dbReference type="ARBA" id="ARBA00004123"/>
    </source>
</evidence>
<dbReference type="EMBL" id="JAODUO010000063">
    <property type="protein sequence ID" value="KAK2191008.1"/>
    <property type="molecule type" value="Genomic_DNA"/>
</dbReference>
<evidence type="ECO:0000256" key="7">
    <source>
        <dbReference type="PROSITE-ProRule" id="PRU00108"/>
    </source>
</evidence>
<evidence type="ECO:0000256" key="8">
    <source>
        <dbReference type="RuleBase" id="RU000682"/>
    </source>
</evidence>
<dbReference type="InterPro" id="IPR017995">
    <property type="entry name" value="Homeobox_antennapedia"/>
</dbReference>
<dbReference type="Proteomes" id="UP001209878">
    <property type="component" value="Unassembled WGS sequence"/>
</dbReference>
<dbReference type="Pfam" id="PF00046">
    <property type="entry name" value="Homeodomain"/>
    <property type="match status" value="1"/>
</dbReference>
<feature type="domain" description="Homeobox" evidence="11">
    <location>
        <begin position="186"/>
        <end position="246"/>
    </location>
</feature>
<dbReference type="AlphaFoldDB" id="A0AAD9PA91"/>
<comment type="subcellular location">
    <subcellularLocation>
        <location evidence="1 7 8">Nucleus</location>
    </subcellularLocation>
</comment>
<evidence type="ECO:0000256" key="9">
    <source>
        <dbReference type="RuleBase" id="RU004442"/>
    </source>
</evidence>
<dbReference type="SUPFAM" id="SSF46689">
    <property type="entry name" value="Homeodomain-like"/>
    <property type="match status" value="1"/>
</dbReference>
<evidence type="ECO:0000256" key="6">
    <source>
        <dbReference type="ARBA" id="ARBA00023242"/>
    </source>
</evidence>
<keyword evidence="4 7" id="KW-0238">DNA-binding</keyword>
<gene>
    <name evidence="12" type="ORF">NP493_63g06003</name>
</gene>
<evidence type="ECO:0000259" key="11">
    <source>
        <dbReference type="PROSITE" id="PS50071"/>
    </source>
</evidence>
<dbReference type="GO" id="GO:0000981">
    <property type="term" value="F:DNA-binding transcription factor activity, RNA polymerase II-specific"/>
    <property type="evidence" value="ECO:0007669"/>
    <property type="project" value="InterPro"/>
</dbReference>
<comment type="similarity">
    <text evidence="2 9">Belongs to the Antp homeobox family.</text>
</comment>
<evidence type="ECO:0000256" key="2">
    <source>
        <dbReference type="ARBA" id="ARBA00009107"/>
    </source>
</evidence>
<dbReference type="GO" id="GO:0005634">
    <property type="term" value="C:nucleus"/>
    <property type="evidence" value="ECO:0007669"/>
    <property type="project" value="UniProtKB-SubCell"/>
</dbReference>
<accession>A0AAD9PA91</accession>
<keyword evidence="3" id="KW-0217">Developmental protein</keyword>
<evidence type="ECO:0000313" key="13">
    <source>
        <dbReference type="Proteomes" id="UP001209878"/>
    </source>
</evidence>
<dbReference type="GO" id="GO:0000978">
    <property type="term" value="F:RNA polymerase II cis-regulatory region sequence-specific DNA binding"/>
    <property type="evidence" value="ECO:0007669"/>
    <property type="project" value="TreeGrafter"/>
</dbReference>
<dbReference type="InterPro" id="IPR001356">
    <property type="entry name" value="HD"/>
</dbReference>
<evidence type="ECO:0000256" key="3">
    <source>
        <dbReference type="ARBA" id="ARBA00022473"/>
    </source>
</evidence>
<feature type="compositionally biased region" description="Polar residues" evidence="10">
    <location>
        <begin position="82"/>
        <end position="98"/>
    </location>
</feature>
<keyword evidence="6 7" id="KW-0539">Nucleus</keyword>
<dbReference type="PROSITE" id="PS00027">
    <property type="entry name" value="HOMEOBOX_1"/>
    <property type="match status" value="1"/>
</dbReference>
<dbReference type="CDD" id="cd00086">
    <property type="entry name" value="homeodomain"/>
    <property type="match status" value="1"/>
</dbReference>
<evidence type="ECO:0000256" key="10">
    <source>
        <dbReference type="SAM" id="MobiDB-lite"/>
    </source>
</evidence>
<dbReference type="PROSITE" id="PS50071">
    <property type="entry name" value="HOMEOBOX_2"/>
    <property type="match status" value="1"/>
</dbReference>
<comment type="caution">
    <text evidence="12">The sequence shown here is derived from an EMBL/GenBank/DDBJ whole genome shotgun (WGS) entry which is preliminary data.</text>
</comment>
<sequence>MSAYYGNLLPANLANAGAQDSFLSQEGKFDANFYGSVGVGIGAGGQGLGYDSGGGDPQNPGYPRFPPYDRLDIGLRPINSKPGFTTPQSSAPTYQQSAPGLPSYGLASSALPQAGHGQYTMDDLNSVKYPDSGQSASVQVSSAQASLLSPFNAGGLGGMLNGMHHQQTQNLPIYPWMRPMNGEFGYEQKRTRQTYTRYQTLELEKEFHYNRYLTRRRRIEIAHALGLSERQIKIWFQNRRMKWKKENNLSKLTGPNGNDQPVESTNGSVEEASSTDTTPGKTSLATTPSPSPDTILSKIQTL</sequence>
<organism evidence="12 13">
    <name type="scientific">Ridgeia piscesae</name>
    <name type="common">Tubeworm</name>
    <dbReference type="NCBI Taxonomy" id="27915"/>
    <lineage>
        <taxon>Eukaryota</taxon>
        <taxon>Metazoa</taxon>
        <taxon>Spiralia</taxon>
        <taxon>Lophotrochozoa</taxon>
        <taxon>Annelida</taxon>
        <taxon>Polychaeta</taxon>
        <taxon>Sedentaria</taxon>
        <taxon>Canalipalpata</taxon>
        <taxon>Sabellida</taxon>
        <taxon>Siboglinidae</taxon>
        <taxon>Ridgeia</taxon>
    </lineage>
</organism>
<dbReference type="PRINTS" id="PR00025">
    <property type="entry name" value="ANTENNAPEDIA"/>
</dbReference>
<dbReference type="InterPro" id="IPR020479">
    <property type="entry name" value="HD_metazoa"/>
</dbReference>
<reference evidence="12" key="1">
    <citation type="journal article" date="2023" name="Mol. Biol. Evol.">
        <title>Third-Generation Sequencing Reveals the Adaptive Role of the Epigenome in Three Deep-Sea Polychaetes.</title>
        <authorList>
            <person name="Perez M."/>
            <person name="Aroh O."/>
            <person name="Sun Y."/>
            <person name="Lan Y."/>
            <person name="Juniper S.K."/>
            <person name="Young C.R."/>
            <person name="Angers B."/>
            <person name="Qian P.Y."/>
        </authorList>
    </citation>
    <scope>NUCLEOTIDE SEQUENCE</scope>
    <source>
        <strain evidence="12">R07B-5</strain>
    </source>
</reference>
<keyword evidence="5 7" id="KW-0371">Homeobox</keyword>
<dbReference type="InterPro" id="IPR000047">
    <property type="entry name" value="HTH_motif"/>
</dbReference>
<dbReference type="InterPro" id="IPR050296">
    <property type="entry name" value="Antp_homeobox"/>
</dbReference>
<evidence type="ECO:0000256" key="5">
    <source>
        <dbReference type="ARBA" id="ARBA00023155"/>
    </source>
</evidence>
<dbReference type="InterPro" id="IPR001827">
    <property type="entry name" value="Homeobox_Antennapedia_CS"/>
</dbReference>
<proteinExistence type="inferred from homology"/>
<keyword evidence="13" id="KW-1185">Reference proteome</keyword>
<evidence type="ECO:0000256" key="4">
    <source>
        <dbReference type="ARBA" id="ARBA00023125"/>
    </source>
</evidence>
<name>A0AAD9PA91_RIDPI</name>
<dbReference type="SMART" id="SM00389">
    <property type="entry name" value="HOX"/>
    <property type="match status" value="1"/>
</dbReference>
<dbReference type="PROSITE" id="PS00032">
    <property type="entry name" value="ANTENNAPEDIA"/>
    <property type="match status" value="1"/>
</dbReference>
<dbReference type="InterPro" id="IPR009057">
    <property type="entry name" value="Homeodomain-like_sf"/>
</dbReference>
<dbReference type="FunFam" id="1.10.10.60:FF:000017">
    <property type="entry name" value="Homeobox protein antennapedia"/>
    <property type="match status" value="1"/>
</dbReference>
<protein>
    <recommendedName>
        <fullName evidence="11">Homeobox domain-containing protein</fullName>
    </recommendedName>
</protein>
<dbReference type="InterPro" id="IPR017970">
    <property type="entry name" value="Homeobox_CS"/>
</dbReference>
<dbReference type="PRINTS" id="PR00024">
    <property type="entry name" value="HOMEOBOX"/>
</dbReference>
<feature type="region of interest" description="Disordered" evidence="10">
    <location>
        <begin position="48"/>
        <end position="109"/>
    </location>
</feature>